<dbReference type="PANTHER" id="PTHR20883:SF48">
    <property type="entry name" value="ECTOINE DIOXYGENASE"/>
    <property type="match status" value="1"/>
</dbReference>
<dbReference type="OrthoDB" id="2553118at2"/>
<organism evidence="2 3">
    <name type="scientific">Variibacter gotjawalensis</name>
    <dbReference type="NCBI Taxonomy" id="1333996"/>
    <lineage>
        <taxon>Bacteria</taxon>
        <taxon>Pseudomonadati</taxon>
        <taxon>Pseudomonadota</taxon>
        <taxon>Alphaproteobacteria</taxon>
        <taxon>Hyphomicrobiales</taxon>
        <taxon>Nitrobacteraceae</taxon>
        <taxon>Variibacter</taxon>
    </lineage>
</organism>
<dbReference type="Proteomes" id="UP000236884">
    <property type="component" value="Chromosome"/>
</dbReference>
<dbReference type="Pfam" id="PF05721">
    <property type="entry name" value="PhyH"/>
    <property type="match status" value="1"/>
</dbReference>
<dbReference type="EC" id="1.14.11.35" evidence="2"/>
<reference evidence="2 3" key="1">
    <citation type="submission" date="2015-08" db="EMBL/GenBank/DDBJ databases">
        <title>Investigation of the bacterial diversity of lava forest soil.</title>
        <authorList>
            <person name="Lee J.S."/>
        </authorList>
    </citation>
    <scope>NUCLEOTIDE SEQUENCE [LARGE SCALE GENOMIC DNA]</scope>
    <source>
        <strain evidence="2 3">GJW-30</strain>
    </source>
</reference>
<evidence type="ECO:0000313" key="2">
    <source>
        <dbReference type="EMBL" id="BAT59401.1"/>
    </source>
</evidence>
<dbReference type="AlphaFoldDB" id="A0A0S3PTY4"/>
<comment type="cofactor">
    <cofactor evidence="1">
        <name>Fe(2+)</name>
        <dbReference type="ChEBI" id="CHEBI:29033"/>
    </cofactor>
</comment>
<proteinExistence type="predicted"/>
<dbReference type="RefSeq" id="WP_096354689.1">
    <property type="nucleotide sequence ID" value="NZ_AP014946.1"/>
</dbReference>
<dbReference type="GO" id="GO:0016706">
    <property type="term" value="F:2-oxoglutarate-dependent dioxygenase activity"/>
    <property type="evidence" value="ECO:0007669"/>
    <property type="project" value="UniProtKB-ARBA"/>
</dbReference>
<dbReference type="Gene3D" id="2.60.120.620">
    <property type="entry name" value="q2cbj1_9rhob like domain"/>
    <property type="match status" value="1"/>
</dbReference>
<gene>
    <name evidence="2" type="primary">ptlH</name>
    <name evidence="2" type="ORF">GJW-30_1_01934</name>
</gene>
<evidence type="ECO:0000313" key="3">
    <source>
        <dbReference type="Proteomes" id="UP000236884"/>
    </source>
</evidence>
<dbReference type="KEGG" id="vgo:GJW-30_1_01934"/>
<dbReference type="InterPro" id="IPR008775">
    <property type="entry name" value="Phytyl_CoA_dOase-like"/>
</dbReference>
<evidence type="ECO:0000256" key="1">
    <source>
        <dbReference type="ARBA" id="ARBA00001954"/>
    </source>
</evidence>
<dbReference type="PANTHER" id="PTHR20883">
    <property type="entry name" value="PHYTANOYL-COA DIOXYGENASE DOMAIN CONTAINING 1"/>
    <property type="match status" value="1"/>
</dbReference>
<protein>
    <submittedName>
        <fullName evidence="2">1-deoxypentalenic acid 11-beta-hydroxylase</fullName>
        <ecNumber evidence="2">1.14.11.35</ecNumber>
    </submittedName>
</protein>
<accession>A0A0S3PTY4</accession>
<dbReference type="GO" id="GO:0005506">
    <property type="term" value="F:iron ion binding"/>
    <property type="evidence" value="ECO:0007669"/>
    <property type="project" value="UniProtKB-ARBA"/>
</dbReference>
<dbReference type="SUPFAM" id="SSF51197">
    <property type="entry name" value="Clavaminate synthase-like"/>
    <property type="match status" value="1"/>
</dbReference>
<sequence>MSKRLTEAEVAAYHENGIHYPLRVMSSEDADRLAQRFQDNGDIIKGRLNQKPHLLFPWLDQMIRDPRILDAVEDVLGPDIWCWGSQFFAKPAGGDAYTSWHQDGTYWGLSSTDIVTAWVALTPSTKESGCLQVVPGTHRSQVPHEDKFEESNMLSRGQEIAVEVDPATIVDVELQPGEMSLHHVLLFHGSERNRAKLPRVGFAIRYVATHVKQMSPHRETAMLVRGMDRYGHFDREVAPESEMHPDAVARHEAIVDNQLKILYAGASQAGKLGPAPTDARRDSAM</sequence>
<dbReference type="EMBL" id="AP014946">
    <property type="protein sequence ID" value="BAT59401.1"/>
    <property type="molecule type" value="Genomic_DNA"/>
</dbReference>
<name>A0A0S3PTY4_9BRAD</name>
<keyword evidence="3" id="KW-1185">Reference proteome</keyword>
<keyword evidence="2" id="KW-0560">Oxidoreductase</keyword>